<feature type="region of interest" description="Disordered" evidence="1">
    <location>
        <begin position="1"/>
        <end position="88"/>
    </location>
</feature>
<organism evidence="2">
    <name type="scientific">uncultured Caudovirales phage</name>
    <dbReference type="NCBI Taxonomy" id="2100421"/>
    <lineage>
        <taxon>Viruses</taxon>
        <taxon>Duplodnaviria</taxon>
        <taxon>Heunggongvirae</taxon>
        <taxon>Uroviricota</taxon>
        <taxon>Caudoviricetes</taxon>
        <taxon>Peduoviridae</taxon>
        <taxon>Maltschvirus</taxon>
        <taxon>Maltschvirus maltsch</taxon>
    </lineage>
</organism>
<feature type="compositionally biased region" description="Basic residues" evidence="1">
    <location>
        <begin position="77"/>
        <end position="88"/>
    </location>
</feature>
<accession>A0A6J5LW10</accession>
<dbReference type="EMBL" id="LR796358">
    <property type="protein sequence ID" value="CAB4138814.1"/>
    <property type="molecule type" value="Genomic_DNA"/>
</dbReference>
<proteinExistence type="predicted"/>
<protein>
    <recommendedName>
        <fullName evidence="3">HNHc domain containing protein</fullName>
    </recommendedName>
</protein>
<gene>
    <name evidence="2" type="ORF">UFOVP343_2</name>
</gene>
<name>A0A6J5LW10_9CAUD</name>
<feature type="compositionally biased region" description="Basic and acidic residues" evidence="1">
    <location>
        <begin position="39"/>
        <end position="61"/>
    </location>
</feature>
<feature type="compositionally biased region" description="Basic and acidic residues" evidence="1">
    <location>
        <begin position="1"/>
        <end position="23"/>
    </location>
</feature>
<reference evidence="2" key="1">
    <citation type="submission" date="2020-04" db="EMBL/GenBank/DDBJ databases">
        <authorList>
            <person name="Chiriac C."/>
            <person name="Salcher M."/>
            <person name="Ghai R."/>
            <person name="Kavagutti S V."/>
        </authorList>
    </citation>
    <scope>NUCLEOTIDE SEQUENCE</scope>
</reference>
<sequence length="88" mass="10160">MPSSENYKRNLRDEYDNYHSSEKAKKKRAENNAARRKMEKAGKVSKGDGKDVSHKNNRTSDNRMSNLKAESPSKNRSFSRNKKAGRKE</sequence>
<feature type="compositionally biased region" description="Basic residues" evidence="1">
    <location>
        <begin position="24"/>
        <end position="38"/>
    </location>
</feature>
<evidence type="ECO:0008006" key="3">
    <source>
        <dbReference type="Google" id="ProtNLM"/>
    </source>
</evidence>
<evidence type="ECO:0000256" key="1">
    <source>
        <dbReference type="SAM" id="MobiDB-lite"/>
    </source>
</evidence>
<evidence type="ECO:0000313" key="2">
    <source>
        <dbReference type="EMBL" id="CAB4138814.1"/>
    </source>
</evidence>